<evidence type="ECO:0000259" key="6">
    <source>
        <dbReference type="Pfam" id="PF00171"/>
    </source>
</evidence>
<dbReference type="InterPro" id="IPR016162">
    <property type="entry name" value="Ald_DH_N"/>
</dbReference>
<dbReference type="PROSITE" id="PS00687">
    <property type="entry name" value="ALDEHYDE_DEHYDR_GLU"/>
    <property type="match status" value="1"/>
</dbReference>
<evidence type="ECO:0000256" key="1">
    <source>
        <dbReference type="ARBA" id="ARBA00009986"/>
    </source>
</evidence>
<reference evidence="7 8" key="1">
    <citation type="submission" date="2024-01" db="EMBL/GenBank/DDBJ databases">
        <title>A draft genome for the cacao thread blight pathogen Marasmiellus scandens.</title>
        <authorList>
            <person name="Baruah I.K."/>
            <person name="Leung J."/>
            <person name="Bukari Y."/>
            <person name="Amoako-Attah I."/>
            <person name="Meinhardt L.W."/>
            <person name="Bailey B.A."/>
            <person name="Cohen S.P."/>
        </authorList>
    </citation>
    <scope>NUCLEOTIDE SEQUENCE [LARGE SCALE GENOMIC DNA]</scope>
    <source>
        <strain evidence="7 8">GH-19</strain>
    </source>
</reference>
<keyword evidence="8" id="KW-1185">Reference proteome</keyword>
<dbReference type="SUPFAM" id="SSF53720">
    <property type="entry name" value="ALDH-like"/>
    <property type="match status" value="1"/>
</dbReference>
<dbReference type="Gene3D" id="3.40.309.10">
    <property type="entry name" value="Aldehyde Dehydrogenase, Chain A, domain 2"/>
    <property type="match status" value="1"/>
</dbReference>
<name>A0ABR1ITR3_9AGAR</name>
<organism evidence="7 8">
    <name type="scientific">Marasmiellus scandens</name>
    <dbReference type="NCBI Taxonomy" id="2682957"/>
    <lineage>
        <taxon>Eukaryota</taxon>
        <taxon>Fungi</taxon>
        <taxon>Dikarya</taxon>
        <taxon>Basidiomycota</taxon>
        <taxon>Agaricomycotina</taxon>
        <taxon>Agaricomycetes</taxon>
        <taxon>Agaricomycetidae</taxon>
        <taxon>Agaricales</taxon>
        <taxon>Marasmiineae</taxon>
        <taxon>Omphalotaceae</taxon>
        <taxon>Marasmiellus</taxon>
    </lineage>
</organism>
<feature type="domain" description="Aldehyde dehydrogenase" evidence="6">
    <location>
        <begin position="16"/>
        <end position="471"/>
    </location>
</feature>
<feature type="active site" evidence="4">
    <location>
        <position position="254"/>
    </location>
</feature>
<dbReference type="PANTHER" id="PTHR42986:SF1">
    <property type="entry name" value="BENZALDEHYDE DEHYDROGENASE YFMT"/>
    <property type="match status" value="1"/>
</dbReference>
<evidence type="ECO:0000313" key="7">
    <source>
        <dbReference type="EMBL" id="KAK7439806.1"/>
    </source>
</evidence>
<dbReference type="Gene3D" id="3.40.605.10">
    <property type="entry name" value="Aldehyde Dehydrogenase, Chain A, domain 1"/>
    <property type="match status" value="1"/>
</dbReference>
<sequence length="492" mass="52868">MSPITPLYINGQEVHSSTGETFEVRNPYSQQVVGVSASASKDDCLSAITAAGNAFKTWEHSSVDQRRNIFMKAADIFDSDKYKKMIFQHVAEETAASPAMAMHNWTGAGKILRVTAGLLNLLRGESFPSERTNASVIAQRRAMGVIFAISPWNAPIVLTLRAIAVPIICGNTIVFRSSELSPKTQYIVMQAFAEAGLPPGVLNFLSTSKETAPALTAEIIAHPLVRKVNFTGSDRVGKIIAMECAKHLKPCVLELGGKAPAVVLSDADLNQASKAIVTGAMMHSGQICMSTERVIVQRPIAEALIEKICSLAKSIKAGDIQNASASDKAVKLGALFSEGSAENVIGLLKEAQETGAKILVGDLERKGAVVQPHVVVDVKPGMRLWERESFGPVVIIAVVDTVDEAIDLANATEYSLTSSLWTSDLYKGQKIAARINAGYTNINGLTIHSEPHYGLIGLGGASGYGRFDVEDFTIRRLIITHEPFDAFPMFDS</sequence>
<dbReference type="InterPro" id="IPR029510">
    <property type="entry name" value="Ald_DH_CS_GLU"/>
</dbReference>
<keyword evidence="2 5" id="KW-0560">Oxidoreductase</keyword>
<evidence type="ECO:0000313" key="8">
    <source>
        <dbReference type="Proteomes" id="UP001498398"/>
    </source>
</evidence>
<dbReference type="EMBL" id="JBANRG010000071">
    <property type="protein sequence ID" value="KAK7439806.1"/>
    <property type="molecule type" value="Genomic_DNA"/>
</dbReference>
<dbReference type="PANTHER" id="PTHR42986">
    <property type="entry name" value="BENZALDEHYDE DEHYDROGENASE YFMT"/>
    <property type="match status" value="1"/>
</dbReference>
<keyword evidence="3" id="KW-0520">NAD</keyword>
<dbReference type="InterPro" id="IPR016161">
    <property type="entry name" value="Ald_DH/histidinol_DH"/>
</dbReference>
<protein>
    <recommendedName>
        <fullName evidence="6">Aldehyde dehydrogenase domain-containing protein</fullName>
    </recommendedName>
</protein>
<comment type="caution">
    <text evidence="7">The sequence shown here is derived from an EMBL/GenBank/DDBJ whole genome shotgun (WGS) entry which is preliminary data.</text>
</comment>
<evidence type="ECO:0000256" key="2">
    <source>
        <dbReference type="ARBA" id="ARBA00023002"/>
    </source>
</evidence>
<dbReference type="InterPro" id="IPR016163">
    <property type="entry name" value="Ald_DH_C"/>
</dbReference>
<proteinExistence type="inferred from homology"/>
<evidence type="ECO:0000256" key="3">
    <source>
        <dbReference type="ARBA" id="ARBA00023027"/>
    </source>
</evidence>
<accession>A0ABR1ITR3</accession>
<gene>
    <name evidence="7" type="ORF">VKT23_017382</name>
</gene>
<dbReference type="Pfam" id="PF00171">
    <property type="entry name" value="Aldedh"/>
    <property type="match status" value="1"/>
</dbReference>
<dbReference type="Proteomes" id="UP001498398">
    <property type="component" value="Unassembled WGS sequence"/>
</dbReference>
<dbReference type="InterPro" id="IPR015590">
    <property type="entry name" value="Aldehyde_DH_dom"/>
</dbReference>
<evidence type="ECO:0000256" key="4">
    <source>
        <dbReference type="PROSITE-ProRule" id="PRU10007"/>
    </source>
</evidence>
<comment type="similarity">
    <text evidence="1 5">Belongs to the aldehyde dehydrogenase family.</text>
</comment>
<evidence type="ECO:0000256" key="5">
    <source>
        <dbReference type="RuleBase" id="RU003345"/>
    </source>
</evidence>